<dbReference type="AlphaFoldDB" id="A0AAW2Z8T4"/>
<keyword evidence="8 9" id="KW-0472">Membrane</keyword>
<dbReference type="Gene3D" id="1.50.40.10">
    <property type="entry name" value="Mitochondrial carrier domain"/>
    <property type="match status" value="2"/>
</dbReference>
<dbReference type="Pfam" id="PF00153">
    <property type="entry name" value="Mito_carr"/>
    <property type="match status" value="3"/>
</dbReference>
<keyword evidence="7" id="KW-0496">Mitochondrion</keyword>
<dbReference type="InterPro" id="IPR050567">
    <property type="entry name" value="Mitochondrial_Carrier"/>
</dbReference>
<evidence type="ECO:0000313" key="13">
    <source>
        <dbReference type="Proteomes" id="UP001431209"/>
    </source>
</evidence>
<dbReference type="EMBL" id="JAOPGA020001155">
    <property type="protein sequence ID" value="KAL0485622.1"/>
    <property type="molecule type" value="Genomic_DNA"/>
</dbReference>
<dbReference type="SUPFAM" id="SSF103506">
    <property type="entry name" value="Mitochondrial carrier"/>
    <property type="match status" value="1"/>
</dbReference>
<organism evidence="12 13">
    <name type="scientific">Acrasis kona</name>
    <dbReference type="NCBI Taxonomy" id="1008807"/>
    <lineage>
        <taxon>Eukaryota</taxon>
        <taxon>Discoba</taxon>
        <taxon>Heterolobosea</taxon>
        <taxon>Tetramitia</taxon>
        <taxon>Eutetramitia</taxon>
        <taxon>Acrasidae</taxon>
        <taxon>Acrasis</taxon>
    </lineage>
</organism>
<comment type="subcellular location">
    <subcellularLocation>
        <location evidence="1">Mitochondrion membrane</location>
        <topology evidence="1">Multi-pass membrane protein</topology>
    </subcellularLocation>
</comment>
<dbReference type="PANTHER" id="PTHR45624">
    <property type="entry name" value="MITOCHONDRIAL BASIC AMINO ACIDS TRANSPORTER-RELATED"/>
    <property type="match status" value="1"/>
</dbReference>
<dbReference type="PANTHER" id="PTHR45624:SF9">
    <property type="entry name" value="CARRIER PROTEIN, PUTATIVE (AFU_ORTHOLOGUE AFUA_4G06390)-RELATED"/>
    <property type="match status" value="1"/>
</dbReference>
<evidence type="ECO:0000256" key="6">
    <source>
        <dbReference type="ARBA" id="ARBA00022989"/>
    </source>
</evidence>
<keyword evidence="4 9" id="KW-0812">Transmembrane</keyword>
<dbReference type="Proteomes" id="UP001431209">
    <property type="component" value="Unassembled WGS sequence"/>
</dbReference>
<dbReference type="InterPro" id="IPR023395">
    <property type="entry name" value="MCP_dom_sf"/>
</dbReference>
<keyword evidence="13" id="KW-1185">Reference proteome</keyword>
<comment type="similarity">
    <text evidence="2 10">Belongs to the mitochondrial carrier (TC 2.A.29) family.</text>
</comment>
<evidence type="ECO:0000313" key="12">
    <source>
        <dbReference type="EMBL" id="KAL0485622.1"/>
    </source>
</evidence>
<evidence type="ECO:0000256" key="7">
    <source>
        <dbReference type="ARBA" id="ARBA00023128"/>
    </source>
</evidence>
<feature type="repeat" description="Solcar" evidence="9">
    <location>
        <begin position="204"/>
        <end position="291"/>
    </location>
</feature>
<dbReference type="GO" id="GO:0022857">
    <property type="term" value="F:transmembrane transporter activity"/>
    <property type="evidence" value="ECO:0007669"/>
    <property type="project" value="TreeGrafter"/>
</dbReference>
<gene>
    <name evidence="12" type="ORF">AKO1_011924</name>
</gene>
<evidence type="ECO:0000256" key="3">
    <source>
        <dbReference type="ARBA" id="ARBA00022448"/>
    </source>
</evidence>
<evidence type="ECO:0000256" key="2">
    <source>
        <dbReference type="ARBA" id="ARBA00006375"/>
    </source>
</evidence>
<dbReference type="PROSITE" id="PS50920">
    <property type="entry name" value="SOLCAR"/>
    <property type="match status" value="3"/>
</dbReference>
<feature type="repeat" description="Solcar" evidence="9">
    <location>
        <begin position="112"/>
        <end position="194"/>
    </location>
</feature>
<proteinExistence type="inferred from homology"/>
<protein>
    <submittedName>
        <fullName evidence="12">Uncharacterized protein</fullName>
    </submittedName>
</protein>
<accession>A0AAW2Z8T4</accession>
<feature type="repeat" description="Solcar" evidence="9">
    <location>
        <begin position="17"/>
        <end position="100"/>
    </location>
</feature>
<keyword evidence="6 11" id="KW-1133">Transmembrane helix</keyword>
<name>A0AAW2Z8T4_9EUKA</name>
<comment type="caution">
    <text evidence="12">The sequence shown here is derived from an EMBL/GenBank/DDBJ whole genome shotgun (WGS) entry which is preliminary data.</text>
</comment>
<feature type="transmembrane region" description="Helical" evidence="11">
    <location>
        <begin position="114"/>
        <end position="133"/>
    </location>
</feature>
<evidence type="ECO:0000256" key="9">
    <source>
        <dbReference type="PROSITE-ProRule" id="PRU00282"/>
    </source>
</evidence>
<keyword evidence="5" id="KW-0677">Repeat</keyword>
<evidence type="ECO:0000256" key="5">
    <source>
        <dbReference type="ARBA" id="ARBA00022737"/>
    </source>
</evidence>
<evidence type="ECO:0000256" key="1">
    <source>
        <dbReference type="ARBA" id="ARBA00004225"/>
    </source>
</evidence>
<dbReference type="InterPro" id="IPR018108">
    <property type="entry name" value="MCP_transmembrane"/>
</dbReference>
<dbReference type="GO" id="GO:0031966">
    <property type="term" value="C:mitochondrial membrane"/>
    <property type="evidence" value="ECO:0007669"/>
    <property type="project" value="UniProtKB-SubCell"/>
</dbReference>
<feature type="transmembrane region" description="Helical" evidence="11">
    <location>
        <begin position="72"/>
        <end position="94"/>
    </location>
</feature>
<evidence type="ECO:0000256" key="8">
    <source>
        <dbReference type="ARBA" id="ARBA00023136"/>
    </source>
</evidence>
<keyword evidence="3 10" id="KW-0813">Transport</keyword>
<reference evidence="12 13" key="1">
    <citation type="submission" date="2024-03" db="EMBL/GenBank/DDBJ databases">
        <title>The Acrasis kona genome and developmental transcriptomes reveal deep origins of eukaryotic multicellular pathways.</title>
        <authorList>
            <person name="Sheikh S."/>
            <person name="Fu C.-J."/>
            <person name="Brown M.W."/>
            <person name="Baldauf S.L."/>
        </authorList>
    </citation>
    <scope>NUCLEOTIDE SEQUENCE [LARGE SCALE GENOMIC DNA]</scope>
    <source>
        <strain evidence="12 13">ATCC MYA-3509</strain>
    </source>
</reference>
<evidence type="ECO:0000256" key="11">
    <source>
        <dbReference type="SAM" id="Phobius"/>
    </source>
</evidence>
<sequence length="293" mass="32367">MTEELLVATTPNGRSELSAHEHVASASFAGVLGCCVGFPFDTVKVRMQTSNGAYSGIMDCTQKTYREGIRRFYGGLSAQISVAAFLQSVIFGSNRVFNNILGVDKNNLRHYSDWSRMWISGVMTGVCISLIATPTEQVKVMVQSGKSKSPWISASKLYSNLGLKGLYRGWITTAARETLYYGPYFVVYESVRRFLTGSKNDGQVHLIQSMLSGGIAGCAGWFVILPTDYIKTRMQNDSVTNPQYKGIWDCAKQSYKSGGVRVFYTGLTLTLLRAFPVHSTVFITMETLKSLIL</sequence>
<evidence type="ECO:0000256" key="4">
    <source>
        <dbReference type="ARBA" id="ARBA00022692"/>
    </source>
</evidence>
<evidence type="ECO:0000256" key="10">
    <source>
        <dbReference type="RuleBase" id="RU000488"/>
    </source>
</evidence>